<proteinExistence type="predicted"/>
<reference evidence="1 2" key="1">
    <citation type="submission" date="2018-08" db="EMBL/GenBank/DDBJ databases">
        <title>Lactobacillus suantsai sp. nov., isolated from traditional fermented suan-tsai in Taiwan.</title>
        <authorList>
            <person name="Huang C.-H."/>
        </authorList>
    </citation>
    <scope>NUCLEOTIDE SEQUENCE [LARGE SCALE GENOMIC DNA]</scope>
    <source>
        <strain evidence="1 2">BCRC 12945</strain>
    </source>
</reference>
<name>A0A4Q0VLT0_9LACO</name>
<sequence>MLQQFIRLPDGWIFFLGYCLIVSGYVFCGLVASVIARPFLALVIAYFLVAFCLTLGKVLALRHLELAQLDFLVFEFITLAGFIIVLGTSA</sequence>
<dbReference type="OrthoDB" id="2299171at2"/>
<protein>
    <submittedName>
        <fullName evidence="1">Uncharacterized protein</fullName>
    </submittedName>
</protein>
<evidence type="ECO:0000313" key="1">
    <source>
        <dbReference type="EMBL" id="RXI79646.1"/>
    </source>
</evidence>
<comment type="caution">
    <text evidence="1">The sequence shown here is derived from an EMBL/GenBank/DDBJ whole genome shotgun (WGS) entry which is preliminary data.</text>
</comment>
<dbReference type="EMBL" id="QXIL01000003">
    <property type="protein sequence ID" value="RXI79646.1"/>
    <property type="molecule type" value="Genomic_DNA"/>
</dbReference>
<dbReference type="RefSeq" id="WP_129031535.1">
    <property type="nucleotide sequence ID" value="NZ_CP059603.1"/>
</dbReference>
<gene>
    <name evidence="1" type="ORF">DXH47_02670</name>
</gene>
<evidence type="ECO:0000313" key="2">
    <source>
        <dbReference type="Proteomes" id="UP000290602"/>
    </source>
</evidence>
<dbReference type="AlphaFoldDB" id="A0A4Q0VLT0"/>
<dbReference type="Proteomes" id="UP000290602">
    <property type="component" value="Unassembled WGS sequence"/>
</dbReference>
<accession>A0A4Q0VLT0</accession>
<keyword evidence="2" id="KW-1185">Reference proteome</keyword>
<organism evidence="1 2">
    <name type="scientific">Levilactobacillus suantsaii</name>
    <dbReference type="NCBI Taxonomy" id="2292255"/>
    <lineage>
        <taxon>Bacteria</taxon>
        <taxon>Bacillati</taxon>
        <taxon>Bacillota</taxon>
        <taxon>Bacilli</taxon>
        <taxon>Lactobacillales</taxon>
        <taxon>Lactobacillaceae</taxon>
        <taxon>Levilactobacillus</taxon>
    </lineage>
</organism>